<evidence type="ECO:0000313" key="1">
    <source>
        <dbReference type="EMBL" id="CAK1604301.1"/>
    </source>
</evidence>
<name>A0AAV1M9F4_9NEOP</name>
<proteinExistence type="predicted"/>
<reference evidence="1 2" key="1">
    <citation type="submission" date="2023-11" db="EMBL/GenBank/DDBJ databases">
        <authorList>
            <person name="Hedman E."/>
            <person name="Englund M."/>
            <person name="Stromberg M."/>
            <person name="Nyberg Akerstrom W."/>
            <person name="Nylinder S."/>
            <person name="Jareborg N."/>
            <person name="Kallberg Y."/>
            <person name="Kronander E."/>
        </authorList>
    </citation>
    <scope>NUCLEOTIDE SEQUENCE [LARGE SCALE GENOMIC DNA]</scope>
</reference>
<protein>
    <submittedName>
        <fullName evidence="1">Uncharacterized protein</fullName>
    </submittedName>
</protein>
<keyword evidence="2" id="KW-1185">Reference proteome</keyword>
<gene>
    <name evidence="1" type="ORF">PARMNEM_LOCUS22534</name>
</gene>
<dbReference type="EMBL" id="CAVLGL010000159">
    <property type="protein sequence ID" value="CAK1604301.1"/>
    <property type="molecule type" value="Genomic_DNA"/>
</dbReference>
<comment type="caution">
    <text evidence="1">The sequence shown here is derived from an EMBL/GenBank/DDBJ whole genome shotgun (WGS) entry which is preliminary data.</text>
</comment>
<evidence type="ECO:0000313" key="2">
    <source>
        <dbReference type="Proteomes" id="UP001314205"/>
    </source>
</evidence>
<dbReference type="Proteomes" id="UP001314205">
    <property type="component" value="Unassembled WGS sequence"/>
</dbReference>
<dbReference type="AlphaFoldDB" id="A0AAV1M9F4"/>
<sequence>MPRLTIAPVNRANRRTLGRRRLAPLGRKAETPTGEARLINENNIPNLHLVKLQAVCRHAILSRSAEHAKIFKGKFSLPFQVTTKLYDIRYVSAEDSDTCSGNMGSALK</sequence>
<organism evidence="1 2">
    <name type="scientific">Parnassius mnemosyne</name>
    <name type="common">clouded apollo</name>
    <dbReference type="NCBI Taxonomy" id="213953"/>
    <lineage>
        <taxon>Eukaryota</taxon>
        <taxon>Metazoa</taxon>
        <taxon>Ecdysozoa</taxon>
        <taxon>Arthropoda</taxon>
        <taxon>Hexapoda</taxon>
        <taxon>Insecta</taxon>
        <taxon>Pterygota</taxon>
        <taxon>Neoptera</taxon>
        <taxon>Endopterygota</taxon>
        <taxon>Lepidoptera</taxon>
        <taxon>Glossata</taxon>
        <taxon>Ditrysia</taxon>
        <taxon>Papilionoidea</taxon>
        <taxon>Papilionidae</taxon>
        <taxon>Parnassiinae</taxon>
        <taxon>Parnassini</taxon>
        <taxon>Parnassius</taxon>
        <taxon>Driopa</taxon>
    </lineage>
</organism>
<accession>A0AAV1M9F4</accession>